<sequence>MKSFLAFLVTMGIIVTLSDADCWRKIHKPEEAKNGQVLNTPSGFEKCFLVTASQIWCGTKATPVSPEIGKQNTILVCLLALAISTPLSDASCVFLPFEPGMSNGVVVGCLDEEGNVHEFDSHWRTEDCNDCSCSQTGIGCCTSYMRPVDYDEEKCESIFNKETCSYKVVEKDDHSKECPVHSWVG</sequence>
<feature type="chain" id="PRO_5012442784" evidence="5">
    <location>
        <begin position="21"/>
        <end position="185"/>
    </location>
</feature>
<evidence type="ECO:0000256" key="3">
    <source>
        <dbReference type="ARBA" id="ARBA00022525"/>
    </source>
</evidence>
<comment type="similarity">
    <text evidence="2">Belongs to the beta-microseminoprotein family.</text>
</comment>
<dbReference type="PANTHER" id="PTHR10500:SF7">
    <property type="entry name" value="BETA-MICROSEMINOPROTEIN"/>
    <property type="match status" value="1"/>
</dbReference>
<proteinExistence type="inferred from homology"/>
<evidence type="ECO:0000256" key="4">
    <source>
        <dbReference type="ARBA" id="ARBA00023157"/>
    </source>
</evidence>
<dbReference type="PANTHER" id="PTHR10500">
    <property type="entry name" value="BETA-MICROSEMINOPROTEIN"/>
    <property type="match status" value="1"/>
</dbReference>
<dbReference type="GO" id="GO:0005576">
    <property type="term" value="C:extracellular region"/>
    <property type="evidence" value="ECO:0007669"/>
    <property type="project" value="UniProtKB-SubCell"/>
</dbReference>
<dbReference type="Proteomes" id="UP000197619">
    <property type="component" value="Unassembled WGS sequence"/>
</dbReference>
<accession>A0A218UXP2</accession>
<evidence type="ECO:0000256" key="5">
    <source>
        <dbReference type="SAM" id="SignalP"/>
    </source>
</evidence>
<protein>
    <submittedName>
        <fullName evidence="6">Beta-microseminoprotein</fullName>
    </submittedName>
</protein>
<feature type="signal peptide" evidence="5">
    <location>
        <begin position="1"/>
        <end position="20"/>
    </location>
</feature>
<reference evidence="6 7" key="1">
    <citation type="submission" date="2017-05" db="EMBL/GenBank/DDBJ databases">
        <title>Genome of assembly of the Bengalese finch, Lonchura striata domestica.</title>
        <authorList>
            <person name="Colquitt B.M."/>
            <person name="Brainard M.S."/>
        </authorList>
    </citation>
    <scope>NUCLEOTIDE SEQUENCE [LARGE SCALE GENOMIC DNA]</scope>
    <source>
        <strain evidence="6">White83orange57</strain>
    </source>
</reference>
<dbReference type="EMBL" id="MUZQ01000106">
    <property type="protein sequence ID" value="OWK58190.1"/>
    <property type="molecule type" value="Genomic_DNA"/>
</dbReference>
<dbReference type="Pfam" id="PF05825">
    <property type="entry name" value="PSP94"/>
    <property type="match status" value="1"/>
</dbReference>
<keyword evidence="4" id="KW-1015">Disulfide bond</keyword>
<comment type="caution">
    <text evidence="6">The sequence shown here is derived from an EMBL/GenBank/DDBJ whole genome shotgun (WGS) entry which is preliminary data.</text>
</comment>
<evidence type="ECO:0000313" key="7">
    <source>
        <dbReference type="Proteomes" id="UP000197619"/>
    </source>
</evidence>
<dbReference type="AlphaFoldDB" id="A0A218UXP2"/>
<dbReference type="InterPro" id="IPR008735">
    <property type="entry name" value="PSP94"/>
</dbReference>
<comment type="subcellular location">
    <subcellularLocation>
        <location evidence="1">Secreted</location>
    </subcellularLocation>
</comment>
<keyword evidence="5" id="KW-0732">Signal</keyword>
<dbReference type="STRING" id="299123.ENSLSDP00000023736"/>
<evidence type="ECO:0000256" key="1">
    <source>
        <dbReference type="ARBA" id="ARBA00004613"/>
    </source>
</evidence>
<organism evidence="6 7">
    <name type="scientific">Lonchura striata</name>
    <name type="common">white-rumped munia</name>
    <dbReference type="NCBI Taxonomy" id="40157"/>
    <lineage>
        <taxon>Eukaryota</taxon>
        <taxon>Metazoa</taxon>
        <taxon>Chordata</taxon>
        <taxon>Craniata</taxon>
        <taxon>Vertebrata</taxon>
        <taxon>Euteleostomi</taxon>
        <taxon>Archelosauria</taxon>
        <taxon>Archosauria</taxon>
        <taxon>Dinosauria</taxon>
        <taxon>Saurischia</taxon>
        <taxon>Theropoda</taxon>
        <taxon>Coelurosauria</taxon>
        <taxon>Aves</taxon>
        <taxon>Neognathae</taxon>
        <taxon>Neoaves</taxon>
        <taxon>Telluraves</taxon>
        <taxon>Australaves</taxon>
        <taxon>Passeriformes</taxon>
        <taxon>Passeroidea</taxon>
        <taxon>Estrildidae</taxon>
        <taxon>Estrildinae</taxon>
        <taxon>Lonchura</taxon>
    </lineage>
</organism>
<dbReference type="Gene3D" id="2.20.25.590">
    <property type="match status" value="1"/>
</dbReference>
<evidence type="ECO:0000313" key="6">
    <source>
        <dbReference type="EMBL" id="OWK58190.1"/>
    </source>
</evidence>
<keyword evidence="7" id="KW-1185">Reference proteome</keyword>
<dbReference type="Gene3D" id="2.10.70.10">
    <property type="entry name" value="Complement Module, domain 1"/>
    <property type="match status" value="1"/>
</dbReference>
<evidence type="ECO:0000256" key="2">
    <source>
        <dbReference type="ARBA" id="ARBA00010352"/>
    </source>
</evidence>
<gene>
    <name evidence="6" type="primary">MSMB</name>
    <name evidence="6" type="ORF">RLOC_00002434</name>
</gene>
<keyword evidence="3" id="KW-0964">Secreted</keyword>
<name>A0A218UXP2_9PASE</name>